<organism evidence="6 7">
    <name type="scientific">Amycolatopsis pithecellobii</name>
    <dbReference type="NCBI Taxonomy" id="664692"/>
    <lineage>
        <taxon>Bacteria</taxon>
        <taxon>Bacillati</taxon>
        <taxon>Actinomycetota</taxon>
        <taxon>Actinomycetes</taxon>
        <taxon>Pseudonocardiales</taxon>
        <taxon>Pseudonocardiaceae</taxon>
        <taxon>Amycolatopsis</taxon>
    </lineage>
</organism>
<dbReference type="InterPro" id="IPR009057">
    <property type="entry name" value="Homeodomain-like_sf"/>
</dbReference>
<dbReference type="InterPro" id="IPR001647">
    <property type="entry name" value="HTH_TetR"/>
</dbReference>
<dbReference type="Pfam" id="PF00440">
    <property type="entry name" value="TetR_N"/>
    <property type="match status" value="1"/>
</dbReference>
<dbReference type="GO" id="GO:0045892">
    <property type="term" value="P:negative regulation of DNA-templated transcription"/>
    <property type="evidence" value="ECO:0007669"/>
    <property type="project" value="InterPro"/>
</dbReference>
<feature type="DNA-binding region" description="H-T-H motif" evidence="4">
    <location>
        <begin position="36"/>
        <end position="55"/>
    </location>
</feature>
<comment type="caution">
    <text evidence="6">The sequence shown here is derived from an EMBL/GenBank/DDBJ whole genome shotgun (WGS) entry which is preliminary data.</text>
</comment>
<proteinExistence type="predicted"/>
<keyword evidence="2 4" id="KW-0238">DNA-binding</keyword>
<keyword evidence="3" id="KW-0804">Transcription</keyword>
<dbReference type="PANTHER" id="PTHR30055">
    <property type="entry name" value="HTH-TYPE TRANSCRIPTIONAL REGULATOR RUTR"/>
    <property type="match status" value="1"/>
</dbReference>
<feature type="domain" description="HTH tetR-type" evidence="5">
    <location>
        <begin position="13"/>
        <end position="73"/>
    </location>
</feature>
<sequence>MTTSRSSGTRSAALTRDRIVAAAIELLDAQGEGGLTFRALALKLRTGHGAIQWHVANKRELLAAATVAALTPALTSPAPGTPPRVAIQTVALGVFTAIDEHPWLGPQLHTAPSQPAMVRLWEQIGRGVEGLGVAENSLFTAASTLVSYIIGVASQNASNAQSAAPGDKRHEIVGALADLWESLDPAEYSFLRRAAGQLRVHDDHAEFLAGIDIILDGLTAGR</sequence>
<evidence type="ECO:0000313" key="6">
    <source>
        <dbReference type="EMBL" id="MTD55566.1"/>
    </source>
</evidence>
<dbReference type="RefSeq" id="WP_154757761.1">
    <property type="nucleotide sequence ID" value="NZ_WMBA01000023.1"/>
</dbReference>
<accession>A0A6N7Z733</accession>
<gene>
    <name evidence="6" type="ORF">GKO32_16510</name>
</gene>
<evidence type="ECO:0000256" key="4">
    <source>
        <dbReference type="PROSITE-ProRule" id="PRU00335"/>
    </source>
</evidence>
<dbReference type="PANTHER" id="PTHR30055:SF151">
    <property type="entry name" value="TRANSCRIPTIONAL REGULATORY PROTEIN"/>
    <property type="match status" value="1"/>
</dbReference>
<dbReference type="Gene3D" id="1.10.10.60">
    <property type="entry name" value="Homeodomain-like"/>
    <property type="match status" value="1"/>
</dbReference>
<name>A0A6N7Z733_9PSEU</name>
<evidence type="ECO:0000256" key="3">
    <source>
        <dbReference type="ARBA" id="ARBA00023163"/>
    </source>
</evidence>
<dbReference type="SUPFAM" id="SSF48498">
    <property type="entry name" value="Tetracyclin repressor-like, C-terminal domain"/>
    <property type="match status" value="1"/>
</dbReference>
<evidence type="ECO:0000256" key="1">
    <source>
        <dbReference type="ARBA" id="ARBA00023015"/>
    </source>
</evidence>
<dbReference type="Gene3D" id="1.10.357.10">
    <property type="entry name" value="Tetracycline Repressor, domain 2"/>
    <property type="match status" value="1"/>
</dbReference>
<dbReference type="PROSITE" id="PS50977">
    <property type="entry name" value="HTH_TETR_2"/>
    <property type="match status" value="1"/>
</dbReference>
<dbReference type="OrthoDB" id="4427109at2"/>
<dbReference type="InterPro" id="IPR036271">
    <property type="entry name" value="Tet_transcr_reg_TetR-rel_C_sf"/>
</dbReference>
<dbReference type="Pfam" id="PF02909">
    <property type="entry name" value="TetR_C_1"/>
    <property type="match status" value="1"/>
</dbReference>
<dbReference type="EMBL" id="WMBA01000023">
    <property type="protein sequence ID" value="MTD55566.1"/>
    <property type="molecule type" value="Genomic_DNA"/>
</dbReference>
<dbReference type="InterPro" id="IPR004111">
    <property type="entry name" value="Repressor_TetR_C"/>
</dbReference>
<keyword evidence="7" id="KW-1185">Reference proteome</keyword>
<dbReference type="GO" id="GO:0000976">
    <property type="term" value="F:transcription cis-regulatory region binding"/>
    <property type="evidence" value="ECO:0007669"/>
    <property type="project" value="TreeGrafter"/>
</dbReference>
<dbReference type="GO" id="GO:0003700">
    <property type="term" value="F:DNA-binding transcription factor activity"/>
    <property type="evidence" value="ECO:0007669"/>
    <property type="project" value="TreeGrafter"/>
</dbReference>
<evidence type="ECO:0000313" key="7">
    <source>
        <dbReference type="Proteomes" id="UP000440096"/>
    </source>
</evidence>
<dbReference type="Proteomes" id="UP000440096">
    <property type="component" value="Unassembled WGS sequence"/>
</dbReference>
<evidence type="ECO:0000259" key="5">
    <source>
        <dbReference type="PROSITE" id="PS50977"/>
    </source>
</evidence>
<protein>
    <submittedName>
        <fullName evidence="6">TetR family transcriptional regulator</fullName>
    </submittedName>
</protein>
<dbReference type="InterPro" id="IPR050109">
    <property type="entry name" value="HTH-type_TetR-like_transc_reg"/>
</dbReference>
<reference evidence="6 7" key="1">
    <citation type="submission" date="2019-11" db="EMBL/GenBank/DDBJ databases">
        <title>Draft genome of Amycolatopsis RM579.</title>
        <authorList>
            <person name="Duangmal K."/>
            <person name="Mingma R."/>
        </authorList>
    </citation>
    <scope>NUCLEOTIDE SEQUENCE [LARGE SCALE GENOMIC DNA]</scope>
    <source>
        <strain evidence="6 7">RM579</strain>
    </source>
</reference>
<keyword evidence="1" id="KW-0805">Transcription regulation</keyword>
<dbReference type="AlphaFoldDB" id="A0A6N7Z733"/>
<dbReference type="SUPFAM" id="SSF46689">
    <property type="entry name" value="Homeodomain-like"/>
    <property type="match status" value="1"/>
</dbReference>
<evidence type="ECO:0000256" key="2">
    <source>
        <dbReference type="ARBA" id="ARBA00023125"/>
    </source>
</evidence>